<name>I7M9H5_TETTS</name>
<evidence type="ECO:0000256" key="4">
    <source>
        <dbReference type="SAM" id="MobiDB-lite"/>
    </source>
</evidence>
<keyword evidence="7" id="KW-1185">Reference proteome</keyword>
<feature type="domain" description="C2" evidence="5">
    <location>
        <begin position="9"/>
        <end position="124"/>
    </location>
</feature>
<dbReference type="GeneID" id="7836011"/>
<proteinExistence type="inferred from homology"/>
<dbReference type="Gene3D" id="1.20.890.10">
    <property type="entry name" value="cAMP-dependent protein kinase regulatory subunit, dimerization-anchoring domain"/>
    <property type="match status" value="1"/>
</dbReference>
<feature type="region of interest" description="Disordered" evidence="4">
    <location>
        <begin position="1"/>
        <end position="23"/>
    </location>
</feature>
<dbReference type="InterPro" id="IPR052981">
    <property type="entry name" value="Ingression_C2_domain"/>
</dbReference>
<evidence type="ECO:0000256" key="1">
    <source>
        <dbReference type="ARBA" id="ARBA00004123"/>
    </source>
</evidence>
<dbReference type="GO" id="GO:0005634">
    <property type="term" value="C:nucleus"/>
    <property type="evidence" value="ECO:0007669"/>
    <property type="project" value="UniProtKB-SubCell"/>
</dbReference>
<evidence type="ECO:0000256" key="3">
    <source>
        <dbReference type="ARBA" id="ARBA00023242"/>
    </source>
</evidence>
<dbReference type="OrthoDB" id="419768at2759"/>
<dbReference type="RefSeq" id="XP_001022008.1">
    <property type="nucleotide sequence ID" value="XM_001022008.1"/>
</dbReference>
<comment type="similarity">
    <text evidence="2">Belongs to the dpy-30 family.</text>
</comment>
<dbReference type="PROSITE" id="PS50004">
    <property type="entry name" value="C2"/>
    <property type="match status" value="2"/>
</dbReference>
<evidence type="ECO:0000259" key="5">
    <source>
        <dbReference type="PROSITE" id="PS50004"/>
    </source>
</evidence>
<dbReference type="HOGENOM" id="CLU_610461_0_0_1"/>
<dbReference type="Proteomes" id="UP000009168">
    <property type="component" value="Unassembled WGS sequence"/>
</dbReference>
<dbReference type="InterPro" id="IPR035892">
    <property type="entry name" value="C2_domain_sf"/>
</dbReference>
<dbReference type="SMART" id="SM00239">
    <property type="entry name" value="C2"/>
    <property type="match status" value="2"/>
</dbReference>
<protein>
    <submittedName>
        <fullName evidence="6">Dpy-30 motif protein</fullName>
    </submittedName>
</protein>
<feature type="domain" description="C2" evidence="5">
    <location>
        <begin position="188"/>
        <end position="309"/>
    </location>
</feature>
<dbReference type="InterPro" id="IPR007858">
    <property type="entry name" value="Dpy-30_motif"/>
</dbReference>
<dbReference type="InterPro" id="IPR000008">
    <property type="entry name" value="C2_dom"/>
</dbReference>
<accession>I7M9H5</accession>
<keyword evidence="3" id="KW-0539">Nucleus</keyword>
<dbReference type="Pfam" id="PF00168">
    <property type="entry name" value="C2"/>
    <property type="match status" value="2"/>
</dbReference>
<evidence type="ECO:0000313" key="6">
    <source>
        <dbReference type="EMBL" id="EAS01763.1"/>
    </source>
</evidence>
<dbReference type="PANTHER" id="PTHR47052:SF3">
    <property type="entry name" value="INGRESSION PROTEIN 1"/>
    <property type="match status" value="1"/>
</dbReference>
<dbReference type="Gene3D" id="2.60.40.150">
    <property type="entry name" value="C2 domain"/>
    <property type="match status" value="2"/>
</dbReference>
<dbReference type="Pfam" id="PF05186">
    <property type="entry name" value="Dpy-30"/>
    <property type="match status" value="1"/>
</dbReference>
<comment type="subcellular location">
    <subcellularLocation>
        <location evidence="1">Nucleus</location>
    </subcellularLocation>
</comment>
<evidence type="ECO:0000256" key="2">
    <source>
        <dbReference type="ARBA" id="ARBA00010849"/>
    </source>
</evidence>
<sequence length="449" mass="51784">MNQSQQNKKQGGGPPTKEVQKLSPNMVVQVVSAQIHKRNQSQGKKDAFILLRLGNQAQQTSVGNDQGQFVSWNQDQTFLFYHAKEDKLICELREDDHKSADNFIGSVEIQTQDLINNKSFQGEKKYVAYDKGQQTVADITLNIKYDSAIQIDSQKNQQQLQDAFKQQQQISEQNYQIRKKYQMEQSQSQEQISQSQFVNNSQVRKQNPNIVVQILSAQIAQNFEEEKGKMDPYFIMKMGEQQFRTITAKDQGQNPKWNEGAKHGFIRNDENQIILELWEEDEKSQDDYLGQAHVDIKQLISEQPPQNEYIIYNNNNIQIGVVQLLIQIDMASIKKKDDSNKSKANVNQSKQFNVQSLSGLGLQKLDASRTITKEELNQKTKEIQDRLNNIQVKLRPQPLVTYIEDNVHKALLEGMKKLAKERPTNPIRELGMFLINYNEASQDQKTHQN</sequence>
<dbReference type="SUPFAM" id="SSF49562">
    <property type="entry name" value="C2 domain (Calcium/lipid-binding domain, CaLB)"/>
    <property type="match status" value="2"/>
</dbReference>
<dbReference type="EMBL" id="GG662556">
    <property type="protein sequence ID" value="EAS01763.1"/>
    <property type="molecule type" value="Genomic_DNA"/>
</dbReference>
<organism evidence="6 7">
    <name type="scientific">Tetrahymena thermophila (strain SB210)</name>
    <dbReference type="NCBI Taxonomy" id="312017"/>
    <lineage>
        <taxon>Eukaryota</taxon>
        <taxon>Sar</taxon>
        <taxon>Alveolata</taxon>
        <taxon>Ciliophora</taxon>
        <taxon>Intramacronucleata</taxon>
        <taxon>Oligohymenophorea</taxon>
        <taxon>Hymenostomatida</taxon>
        <taxon>Tetrahymenina</taxon>
        <taxon>Tetrahymenidae</taxon>
        <taxon>Tetrahymena</taxon>
    </lineage>
</organism>
<gene>
    <name evidence="6" type="ORF">TTHERM_00564090</name>
</gene>
<dbReference type="AlphaFoldDB" id="I7M9H5"/>
<evidence type="ECO:0000313" key="7">
    <source>
        <dbReference type="Proteomes" id="UP000009168"/>
    </source>
</evidence>
<dbReference type="CDD" id="cd00030">
    <property type="entry name" value="C2"/>
    <property type="match status" value="1"/>
</dbReference>
<reference evidence="7" key="1">
    <citation type="journal article" date="2006" name="PLoS Biol.">
        <title>Macronuclear genome sequence of the ciliate Tetrahymena thermophila, a model eukaryote.</title>
        <authorList>
            <person name="Eisen J.A."/>
            <person name="Coyne R.S."/>
            <person name="Wu M."/>
            <person name="Wu D."/>
            <person name="Thiagarajan M."/>
            <person name="Wortman J.R."/>
            <person name="Badger J.H."/>
            <person name="Ren Q."/>
            <person name="Amedeo P."/>
            <person name="Jones K.M."/>
            <person name="Tallon L.J."/>
            <person name="Delcher A.L."/>
            <person name="Salzberg S.L."/>
            <person name="Silva J.C."/>
            <person name="Haas B.J."/>
            <person name="Majoros W.H."/>
            <person name="Farzad M."/>
            <person name="Carlton J.M."/>
            <person name="Smith R.K. Jr."/>
            <person name="Garg J."/>
            <person name="Pearlman R.E."/>
            <person name="Karrer K.M."/>
            <person name="Sun L."/>
            <person name="Manning G."/>
            <person name="Elde N.C."/>
            <person name="Turkewitz A.P."/>
            <person name="Asai D.J."/>
            <person name="Wilkes D.E."/>
            <person name="Wang Y."/>
            <person name="Cai H."/>
            <person name="Collins K."/>
            <person name="Stewart B.A."/>
            <person name="Lee S.R."/>
            <person name="Wilamowska K."/>
            <person name="Weinberg Z."/>
            <person name="Ruzzo W.L."/>
            <person name="Wloga D."/>
            <person name="Gaertig J."/>
            <person name="Frankel J."/>
            <person name="Tsao C.-C."/>
            <person name="Gorovsky M.A."/>
            <person name="Keeling P.J."/>
            <person name="Waller R.F."/>
            <person name="Patron N.J."/>
            <person name="Cherry J.M."/>
            <person name="Stover N.A."/>
            <person name="Krieger C.J."/>
            <person name="del Toro C."/>
            <person name="Ryder H.F."/>
            <person name="Williamson S.C."/>
            <person name="Barbeau R.A."/>
            <person name="Hamilton E.P."/>
            <person name="Orias E."/>
        </authorList>
    </citation>
    <scope>NUCLEOTIDE SEQUENCE [LARGE SCALE GENOMIC DNA]</scope>
    <source>
        <strain evidence="7">SB210</strain>
    </source>
</reference>
<dbReference type="InterPro" id="IPR049629">
    <property type="entry name" value="DPY30_SDC1_DD"/>
</dbReference>
<dbReference type="KEGG" id="tet:TTHERM_00564090"/>
<dbReference type="InParanoid" id="I7M9H5"/>
<dbReference type="CDD" id="cd22965">
    <property type="entry name" value="DD_DPY30_SDC1"/>
    <property type="match status" value="1"/>
</dbReference>
<dbReference type="PANTHER" id="PTHR47052">
    <property type="entry name" value="CONSERVED SERINE PROLINE-RICH PROTEIN (AFU_ORTHOLOGUE AFUA_2G01790)"/>
    <property type="match status" value="1"/>
</dbReference>